<protein>
    <submittedName>
        <fullName evidence="2">Hypothetical_protein</fullName>
    </submittedName>
</protein>
<proteinExistence type="predicted"/>
<evidence type="ECO:0000313" key="1">
    <source>
        <dbReference type="EMBL" id="CAI9959282.1"/>
    </source>
</evidence>
<evidence type="ECO:0000313" key="2">
    <source>
        <dbReference type="EMBL" id="CAL6029871.1"/>
    </source>
</evidence>
<accession>A0AA86QRG5</accession>
<evidence type="ECO:0000313" key="3">
    <source>
        <dbReference type="Proteomes" id="UP001642409"/>
    </source>
</evidence>
<sequence>MRLGQIGCGRQNPLIQSAGHAINEPSGLESGNRSIASLETQMVRHRWIPVQIGLQPRYAPGCLYPSRWLRRCAMFSILMISSFVQLQCIKFYSFQVIQGNYLISYGM</sequence>
<dbReference type="EMBL" id="CATOUU010000916">
    <property type="protein sequence ID" value="CAI9959282.1"/>
    <property type="molecule type" value="Genomic_DNA"/>
</dbReference>
<keyword evidence="3" id="KW-1185">Reference proteome</keyword>
<gene>
    <name evidence="2" type="ORF">HINF_LOCUS32748</name>
    <name evidence="1" type="ORF">HINF_LOCUS46927</name>
</gene>
<reference evidence="2 3" key="2">
    <citation type="submission" date="2024-07" db="EMBL/GenBank/DDBJ databases">
        <authorList>
            <person name="Akdeniz Z."/>
        </authorList>
    </citation>
    <scope>NUCLEOTIDE SEQUENCE [LARGE SCALE GENOMIC DNA]</scope>
</reference>
<dbReference type="Proteomes" id="UP001642409">
    <property type="component" value="Unassembled WGS sequence"/>
</dbReference>
<dbReference type="AlphaFoldDB" id="A0AA86QRG5"/>
<reference evidence="1" key="1">
    <citation type="submission" date="2023-06" db="EMBL/GenBank/DDBJ databases">
        <authorList>
            <person name="Kurt Z."/>
        </authorList>
    </citation>
    <scope>NUCLEOTIDE SEQUENCE</scope>
</reference>
<dbReference type="EMBL" id="CAXDID020000112">
    <property type="protein sequence ID" value="CAL6029871.1"/>
    <property type="molecule type" value="Genomic_DNA"/>
</dbReference>
<comment type="caution">
    <text evidence="1">The sequence shown here is derived from an EMBL/GenBank/DDBJ whole genome shotgun (WGS) entry which is preliminary data.</text>
</comment>
<organism evidence="1">
    <name type="scientific">Hexamita inflata</name>
    <dbReference type="NCBI Taxonomy" id="28002"/>
    <lineage>
        <taxon>Eukaryota</taxon>
        <taxon>Metamonada</taxon>
        <taxon>Diplomonadida</taxon>
        <taxon>Hexamitidae</taxon>
        <taxon>Hexamitinae</taxon>
        <taxon>Hexamita</taxon>
    </lineage>
</organism>
<name>A0AA86QRG5_9EUKA</name>